<evidence type="ECO:0000313" key="1">
    <source>
        <dbReference type="EMBL" id="PHH62566.1"/>
    </source>
</evidence>
<dbReference type="Proteomes" id="UP000226192">
    <property type="component" value="Unassembled WGS sequence"/>
</dbReference>
<reference evidence="1 2" key="1">
    <citation type="submission" date="2017-06" db="EMBL/GenBank/DDBJ databases">
        <title>Ant-infecting Ophiocordyceps genomes reveal a high diversity of potential behavioral manipulation genes and a possible major role for enterotoxins.</title>
        <authorList>
            <person name="De Bekker C."/>
            <person name="Evans H.C."/>
            <person name="Brachmann A."/>
            <person name="Hughes D.P."/>
        </authorList>
    </citation>
    <scope>NUCLEOTIDE SEQUENCE [LARGE SCALE GENOMIC DNA]</scope>
    <source>
        <strain evidence="1 2">Map64</strain>
    </source>
</reference>
<sequence>MESTVPRRHWPQSHVFDAALFGVWMCIRCRAKQVAEALAVYLHAWAHYVHVRLCKSWASADATAAAAATATATATATAAPAAITTRPGGPAVKVVRVPACQFLHRAMS</sequence>
<name>A0A2C5Y4F5_9HYPO</name>
<organism evidence="1 2">
    <name type="scientific">Ophiocordyceps australis</name>
    <dbReference type="NCBI Taxonomy" id="1399860"/>
    <lineage>
        <taxon>Eukaryota</taxon>
        <taxon>Fungi</taxon>
        <taxon>Dikarya</taxon>
        <taxon>Ascomycota</taxon>
        <taxon>Pezizomycotina</taxon>
        <taxon>Sordariomycetes</taxon>
        <taxon>Hypocreomycetidae</taxon>
        <taxon>Hypocreales</taxon>
        <taxon>Ophiocordycipitaceae</taxon>
        <taxon>Ophiocordyceps</taxon>
    </lineage>
</organism>
<dbReference type="EMBL" id="NJET01000068">
    <property type="protein sequence ID" value="PHH62566.1"/>
    <property type="molecule type" value="Genomic_DNA"/>
</dbReference>
<proteinExistence type="predicted"/>
<protein>
    <submittedName>
        <fullName evidence="1">Uncharacterized protein</fullName>
    </submittedName>
</protein>
<accession>A0A2C5Y4F5</accession>
<comment type="caution">
    <text evidence="1">The sequence shown here is derived from an EMBL/GenBank/DDBJ whole genome shotgun (WGS) entry which is preliminary data.</text>
</comment>
<dbReference type="AlphaFoldDB" id="A0A2C5Y4F5"/>
<gene>
    <name evidence="1" type="ORF">CDD81_6881</name>
</gene>
<evidence type="ECO:0000313" key="2">
    <source>
        <dbReference type="Proteomes" id="UP000226192"/>
    </source>
</evidence>
<keyword evidence="2" id="KW-1185">Reference proteome</keyword>